<dbReference type="EMBL" id="SRMP02000050">
    <property type="protein sequence ID" value="MFN0293617.1"/>
    <property type="molecule type" value="Genomic_DNA"/>
</dbReference>
<evidence type="ECO:0000259" key="2">
    <source>
        <dbReference type="Pfam" id="PF16370"/>
    </source>
</evidence>
<reference evidence="3 4" key="1">
    <citation type="submission" date="2024-12" db="EMBL/GenBank/DDBJ databases">
        <authorList>
            <person name="Hu S."/>
        </authorList>
    </citation>
    <scope>NUCLEOTIDE SEQUENCE [LARGE SCALE GENOMIC DNA]</scope>
    <source>
        <strain evidence="3 4">P-25</strain>
    </source>
</reference>
<sequence>MKNRIAITTLLISFFILIQIPQIGYAIDNIITIKGKVFYDANNNGVHDSKEKGLKNILISNGKDIVKTDKNGLYAIKATIGESIFPIFPSEYIWSKSKSKVINANYLYLDPNHTILKDTISWYVPAFKNETPKLFSVGAIGDIQVDNAEELNYAAKSIFSELNNRNDISFNLMLGDIVNDKVELLPIMHEMMNQLPSSSWTLVGNHDRNVDNPLFMNDAFNRVNGSDNYAFNYGKTHFIVLNNIFATDKKSYEGRLTDKQLEFLKNDLSYVSKEKTIVISQHIPMVATKNKKEILHLLKDYKSVLILSGHTHTVNRYFFNHPNIQELGVGATCGNWWRGEKNTEGIPSALMQCGAPRGYFVIDFDDDKYNFRFKGVGLDETKQMALTTDSNRIVVNVFGGGDSTTVCIKIDNGEWVKMNHKKEIDPTVLSIVELNQSKVYPTKGNTANPLRKRYSSHIWEIARQKTSSPKTSVVLVKAQDRFGLNVEEKFLLYEHLN</sequence>
<accession>A0ABW9JMJ9</accession>
<dbReference type="InterPro" id="IPR004843">
    <property type="entry name" value="Calcineurin-like_PHP"/>
</dbReference>
<evidence type="ECO:0000259" key="1">
    <source>
        <dbReference type="Pfam" id="PF00149"/>
    </source>
</evidence>
<evidence type="ECO:0000313" key="4">
    <source>
        <dbReference type="Proteomes" id="UP001517367"/>
    </source>
</evidence>
<organism evidence="3 4">
    <name type="scientific">Pedobacter helvus</name>
    <dbReference type="NCBI Taxonomy" id="2563444"/>
    <lineage>
        <taxon>Bacteria</taxon>
        <taxon>Pseudomonadati</taxon>
        <taxon>Bacteroidota</taxon>
        <taxon>Sphingobacteriia</taxon>
        <taxon>Sphingobacteriales</taxon>
        <taxon>Sphingobacteriaceae</taxon>
        <taxon>Pedobacter</taxon>
    </lineage>
</organism>
<dbReference type="Proteomes" id="UP001517367">
    <property type="component" value="Unassembled WGS sequence"/>
</dbReference>
<dbReference type="PANTHER" id="PTHR43143">
    <property type="entry name" value="METALLOPHOSPHOESTERASE, CALCINEURIN SUPERFAMILY"/>
    <property type="match status" value="1"/>
</dbReference>
<proteinExistence type="predicted"/>
<feature type="domain" description="Calcineurin-like phosphoesterase" evidence="1">
    <location>
        <begin position="136"/>
        <end position="313"/>
    </location>
</feature>
<name>A0ABW9JMJ9_9SPHI</name>
<dbReference type="SUPFAM" id="SSF56300">
    <property type="entry name" value="Metallo-dependent phosphatases"/>
    <property type="match status" value="1"/>
</dbReference>
<dbReference type="InterPro" id="IPR051918">
    <property type="entry name" value="STPP_CPPED1"/>
</dbReference>
<feature type="domain" description="Calcineurin-like phosphoesterase C-terminal" evidence="2">
    <location>
        <begin position="326"/>
        <end position="483"/>
    </location>
</feature>
<dbReference type="InterPro" id="IPR032288">
    <property type="entry name" value="Metallophos_C"/>
</dbReference>
<dbReference type="PANTHER" id="PTHR43143:SF6">
    <property type="entry name" value="BLL3016 PROTEIN"/>
    <property type="match status" value="1"/>
</dbReference>
<dbReference type="Pfam" id="PF00149">
    <property type="entry name" value="Metallophos"/>
    <property type="match status" value="1"/>
</dbReference>
<dbReference type="RefSeq" id="WP_138729276.1">
    <property type="nucleotide sequence ID" value="NZ_SRMP02000050.1"/>
</dbReference>
<keyword evidence="4" id="KW-1185">Reference proteome</keyword>
<gene>
    <name evidence="3" type="ORF">E5L68_019725</name>
</gene>
<dbReference type="InterPro" id="IPR029052">
    <property type="entry name" value="Metallo-depent_PP-like"/>
</dbReference>
<dbReference type="Gene3D" id="3.60.21.10">
    <property type="match status" value="1"/>
</dbReference>
<dbReference type="Gene3D" id="2.60.40.10">
    <property type="entry name" value="Immunoglobulins"/>
    <property type="match status" value="1"/>
</dbReference>
<evidence type="ECO:0000313" key="3">
    <source>
        <dbReference type="EMBL" id="MFN0293617.1"/>
    </source>
</evidence>
<protein>
    <submittedName>
        <fullName evidence="3">Calcineurin-like phosphoesterase C-terminal domain-containing protein</fullName>
    </submittedName>
</protein>
<comment type="caution">
    <text evidence="3">The sequence shown here is derived from an EMBL/GenBank/DDBJ whole genome shotgun (WGS) entry which is preliminary data.</text>
</comment>
<dbReference type="Pfam" id="PF16370">
    <property type="entry name" value="MetallophosC"/>
    <property type="match status" value="1"/>
</dbReference>
<dbReference type="InterPro" id="IPR013783">
    <property type="entry name" value="Ig-like_fold"/>
</dbReference>